<evidence type="ECO:0000313" key="3">
    <source>
        <dbReference type="Proteomes" id="UP000763557"/>
    </source>
</evidence>
<protein>
    <submittedName>
        <fullName evidence="2">Ketosteroid isomerase</fullName>
    </submittedName>
</protein>
<gene>
    <name evidence="2" type="ORF">GC106_31560</name>
</gene>
<sequence>MTSQDEARIRQLAGGYQAAMTAGDAEAIVGQYSPGIVKYDLAPPLRNTAPRDAQALRTWFATFDGPVDYEIRDLEVIAGADVAYTHSMHRLSAVPLGSPERFDLWFRVTVCLRKIDGDWRVTHEHSSTPFHMDGTFSAALDLKP</sequence>
<dbReference type="SUPFAM" id="SSF54427">
    <property type="entry name" value="NTF2-like"/>
    <property type="match status" value="1"/>
</dbReference>
<organism evidence="2 3">
    <name type="scientific">Kibdelosporangium persicum</name>
    <dbReference type="NCBI Taxonomy" id="2698649"/>
    <lineage>
        <taxon>Bacteria</taxon>
        <taxon>Bacillati</taxon>
        <taxon>Actinomycetota</taxon>
        <taxon>Actinomycetes</taxon>
        <taxon>Pseudonocardiales</taxon>
        <taxon>Pseudonocardiaceae</taxon>
        <taxon>Kibdelosporangium</taxon>
    </lineage>
</organism>
<dbReference type="InterPro" id="IPR032710">
    <property type="entry name" value="NTF2-like_dom_sf"/>
</dbReference>
<dbReference type="RefSeq" id="WP_173131033.1">
    <property type="nucleotide sequence ID" value="NZ_CBCSGW010000090.1"/>
</dbReference>
<dbReference type="EMBL" id="JAAATY010000008">
    <property type="protein sequence ID" value="NRN65939.1"/>
    <property type="molecule type" value="Genomic_DNA"/>
</dbReference>
<evidence type="ECO:0000313" key="2">
    <source>
        <dbReference type="EMBL" id="NRN65939.1"/>
    </source>
</evidence>
<evidence type="ECO:0000259" key="1">
    <source>
        <dbReference type="Pfam" id="PF13474"/>
    </source>
</evidence>
<keyword evidence="3" id="KW-1185">Reference proteome</keyword>
<name>A0ABX2F451_9PSEU</name>
<reference evidence="2 3" key="1">
    <citation type="submission" date="2020-01" db="EMBL/GenBank/DDBJ databases">
        <title>Kibdelosporangium persica a novel Actinomycetes from a hot desert in Iran.</title>
        <authorList>
            <person name="Safaei N."/>
            <person name="Zaburannyi N."/>
            <person name="Mueller R."/>
            <person name="Wink J."/>
        </authorList>
    </citation>
    <scope>NUCLEOTIDE SEQUENCE [LARGE SCALE GENOMIC DNA]</scope>
    <source>
        <strain evidence="2 3">4NS15</strain>
    </source>
</reference>
<feature type="domain" description="SnoaL-like" evidence="1">
    <location>
        <begin position="9"/>
        <end position="130"/>
    </location>
</feature>
<comment type="caution">
    <text evidence="2">The sequence shown here is derived from an EMBL/GenBank/DDBJ whole genome shotgun (WGS) entry which is preliminary data.</text>
</comment>
<dbReference type="GO" id="GO:0016853">
    <property type="term" value="F:isomerase activity"/>
    <property type="evidence" value="ECO:0007669"/>
    <property type="project" value="UniProtKB-KW"/>
</dbReference>
<proteinExistence type="predicted"/>
<dbReference type="Proteomes" id="UP000763557">
    <property type="component" value="Unassembled WGS sequence"/>
</dbReference>
<accession>A0ABX2F451</accession>
<dbReference type="Gene3D" id="3.10.450.50">
    <property type="match status" value="1"/>
</dbReference>
<dbReference type="Pfam" id="PF13474">
    <property type="entry name" value="SnoaL_3"/>
    <property type="match status" value="1"/>
</dbReference>
<keyword evidence="2" id="KW-0413">Isomerase</keyword>
<dbReference type="InterPro" id="IPR037401">
    <property type="entry name" value="SnoaL-like"/>
</dbReference>